<dbReference type="EMBL" id="NCXO01000018">
    <property type="protein sequence ID" value="OSC33665.1"/>
    <property type="molecule type" value="Genomic_DNA"/>
</dbReference>
<dbReference type="Proteomes" id="UP000193577">
    <property type="component" value="Unassembled WGS sequence"/>
</dbReference>
<keyword evidence="2" id="KW-1185">Reference proteome</keyword>
<organism evidence="1 2">
    <name type="scientific">Mycolicibacillus koreensis</name>
    <dbReference type="NCBI Taxonomy" id="1069220"/>
    <lineage>
        <taxon>Bacteria</taxon>
        <taxon>Bacillati</taxon>
        <taxon>Actinomycetota</taxon>
        <taxon>Actinomycetes</taxon>
        <taxon>Mycobacteriales</taxon>
        <taxon>Mycobacteriaceae</taxon>
        <taxon>Mycolicibacillus</taxon>
    </lineage>
</organism>
<gene>
    <name evidence="1" type="ORF">B8W67_09810</name>
</gene>
<accession>A0A7I7SI97</accession>
<comment type="caution">
    <text evidence="1">The sequence shown here is derived from an EMBL/GenBank/DDBJ whole genome shotgun (WGS) entry which is preliminary data.</text>
</comment>
<evidence type="ECO:0000313" key="1">
    <source>
        <dbReference type="EMBL" id="OSC33665.1"/>
    </source>
</evidence>
<sequence length="68" mass="7535">MIDWLSQCSAEFREGVELVAIDPTVVYAAAIRTPGLFSSFHFQWGMSGRTAGIEVLPAQWFGDEETPD</sequence>
<dbReference type="RefSeq" id="WP_069393098.1">
    <property type="nucleotide sequence ID" value="NZ_AP022594.1"/>
</dbReference>
<dbReference type="AlphaFoldDB" id="A0A7I7SI97"/>
<name>A0A7I7SI97_9MYCO</name>
<protein>
    <submittedName>
        <fullName evidence="1">Uncharacterized protein</fullName>
    </submittedName>
</protein>
<proteinExistence type="predicted"/>
<evidence type="ECO:0000313" key="2">
    <source>
        <dbReference type="Proteomes" id="UP000193577"/>
    </source>
</evidence>
<reference evidence="1 2" key="1">
    <citation type="submission" date="2017-04" db="EMBL/GenBank/DDBJ databases">
        <title>The new phylogeny of genus Mycobacterium.</title>
        <authorList>
            <person name="Tortoli E."/>
            <person name="Trovato A."/>
            <person name="Cirillo D.M."/>
        </authorList>
    </citation>
    <scope>NUCLEOTIDE SEQUENCE [LARGE SCALE GENOMIC DNA]</scope>
    <source>
        <strain evidence="1 2">KCTC 19819</strain>
    </source>
</reference>